<accession>A0AAD4YKT8</accession>
<comment type="caution">
    <text evidence="2">The sequence shown here is derived from an EMBL/GenBank/DDBJ whole genome shotgun (WGS) entry which is preliminary data.</text>
</comment>
<organism evidence="2 3">
    <name type="scientific">Prunus dulcis</name>
    <name type="common">Almond</name>
    <name type="synonym">Amygdalus dulcis</name>
    <dbReference type="NCBI Taxonomy" id="3755"/>
    <lineage>
        <taxon>Eukaryota</taxon>
        <taxon>Viridiplantae</taxon>
        <taxon>Streptophyta</taxon>
        <taxon>Embryophyta</taxon>
        <taxon>Tracheophyta</taxon>
        <taxon>Spermatophyta</taxon>
        <taxon>Magnoliopsida</taxon>
        <taxon>eudicotyledons</taxon>
        <taxon>Gunneridae</taxon>
        <taxon>Pentapetalae</taxon>
        <taxon>rosids</taxon>
        <taxon>fabids</taxon>
        <taxon>Rosales</taxon>
        <taxon>Rosaceae</taxon>
        <taxon>Amygdaloideae</taxon>
        <taxon>Amygdaleae</taxon>
        <taxon>Prunus</taxon>
    </lineage>
</organism>
<evidence type="ECO:0000313" key="3">
    <source>
        <dbReference type="Proteomes" id="UP001054821"/>
    </source>
</evidence>
<sequence length="91" mass="9875">MSLPSLQFKGERGSELESLGLENDVFEDTALGKETICRIEVSDRLPLSGDETCGPCEEMIDRPLEHDQSPISGHEASALDLETTGHTEASD</sequence>
<dbReference type="EMBL" id="JAJFAZ020000008">
    <property type="protein sequence ID" value="KAI5313792.1"/>
    <property type="molecule type" value="Genomic_DNA"/>
</dbReference>
<keyword evidence="3" id="KW-1185">Reference proteome</keyword>
<proteinExistence type="predicted"/>
<gene>
    <name evidence="2" type="ORF">L3X38_042968</name>
</gene>
<name>A0AAD4YKT8_PRUDU</name>
<reference evidence="2 3" key="1">
    <citation type="journal article" date="2022" name="G3 (Bethesda)">
        <title>Whole-genome sequence and methylome profiling of the almond [Prunus dulcis (Mill.) D.A. Webb] cultivar 'Nonpareil'.</title>
        <authorList>
            <person name="D'Amico-Willman K.M."/>
            <person name="Ouma W.Z."/>
            <person name="Meulia T."/>
            <person name="Sideli G.M."/>
            <person name="Gradziel T.M."/>
            <person name="Fresnedo-Ramirez J."/>
        </authorList>
    </citation>
    <scope>NUCLEOTIDE SEQUENCE [LARGE SCALE GENOMIC DNA]</scope>
    <source>
        <strain evidence="2">Clone GOH B32 T37-40</strain>
    </source>
</reference>
<dbReference type="AlphaFoldDB" id="A0AAD4YKT8"/>
<evidence type="ECO:0000313" key="2">
    <source>
        <dbReference type="EMBL" id="KAI5313792.1"/>
    </source>
</evidence>
<feature type="region of interest" description="Disordered" evidence="1">
    <location>
        <begin position="48"/>
        <end position="91"/>
    </location>
</feature>
<protein>
    <submittedName>
        <fullName evidence="2">Uncharacterized protein</fullName>
    </submittedName>
</protein>
<dbReference type="Proteomes" id="UP001054821">
    <property type="component" value="Chromosome 8"/>
</dbReference>
<feature type="compositionally biased region" description="Basic and acidic residues" evidence="1">
    <location>
        <begin position="59"/>
        <end position="68"/>
    </location>
</feature>
<evidence type="ECO:0000256" key="1">
    <source>
        <dbReference type="SAM" id="MobiDB-lite"/>
    </source>
</evidence>